<accession>K0IYK9</accession>
<feature type="region of interest" description="Disordered" evidence="1">
    <location>
        <begin position="40"/>
        <end position="105"/>
    </location>
</feature>
<evidence type="ECO:0000313" key="3">
    <source>
        <dbReference type="Proteomes" id="UP000006294"/>
    </source>
</evidence>
<protein>
    <submittedName>
        <fullName evidence="2">Uncharacterized protein</fullName>
    </submittedName>
</protein>
<dbReference type="HOGENOM" id="CLU_169649_0_1_9"/>
<reference evidence="2 3" key="1">
    <citation type="submission" date="2011-01" db="EMBL/GenBank/DDBJ databases">
        <title>Whole genome sequence of Amphibacillus xylinus NBRC 15112.</title>
        <authorList>
            <person name="Nakazawa H."/>
            <person name="Katano Y."/>
            <person name="Nakamura S."/>
            <person name="Sasagawa M."/>
            <person name="Fukada J."/>
            <person name="Arai T."/>
            <person name="Sasakura N."/>
            <person name="Mochizuki D."/>
            <person name="Hosoyama A."/>
            <person name="Harada K."/>
            <person name="Horikawa H."/>
            <person name="Kato Y."/>
            <person name="Harada T."/>
            <person name="Sasaki K."/>
            <person name="Sekiguchi M."/>
            <person name="Hodoyama M."/>
            <person name="Nishiko R."/>
            <person name="Narita H."/>
            <person name="Hanamaki A."/>
            <person name="Hata C."/>
            <person name="Konno Y."/>
            <person name="Niimura Y."/>
            <person name="Yamazaki S."/>
            <person name="Fujita N."/>
        </authorList>
    </citation>
    <scope>NUCLEOTIDE SEQUENCE [LARGE SCALE GENOMIC DNA]</scope>
    <source>
        <strain evidence="3">ATCC 51415 / DSM 6626 / JCM 7361 / LMG 17667 / NBRC 15112 / Ep01</strain>
    </source>
</reference>
<organism evidence="2 3">
    <name type="scientific">Amphibacillus xylanus (strain ATCC 51415 / DSM 6626 / JCM 7361 / LMG 17667 / NBRC 15112 / Ep01)</name>
    <dbReference type="NCBI Taxonomy" id="698758"/>
    <lineage>
        <taxon>Bacteria</taxon>
        <taxon>Bacillati</taxon>
        <taxon>Bacillota</taxon>
        <taxon>Bacilli</taxon>
        <taxon>Bacillales</taxon>
        <taxon>Bacillaceae</taxon>
        <taxon>Amphibacillus</taxon>
    </lineage>
</organism>
<evidence type="ECO:0000256" key="1">
    <source>
        <dbReference type="SAM" id="MobiDB-lite"/>
    </source>
</evidence>
<gene>
    <name evidence="2" type="ordered locus">AXY_14730</name>
</gene>
<dbReference type="Proteomes" id="UP000006294">
    <property type="component" value="Chromosome"/>
</dbReference>
<feature type="compositionally biased region" description="Polar residues" evidence="1">
    <location>
        <begin position="72"/>
        <end position="86"/>
    </location>
</feature>
<dbReference type="EMBL" id="AP012050">
    <property type="protein sequence ID" value="BAM47605.1"/>
    <property type="molecule type" value="Genomic_DNA"/>
</dbReference>
<proteinExistence type="predicted"/>
<dbReference type="OrthoDB" id="2476294at2"/>
<feature type="compositionally biased region" description="Basic and acidic residues" evidence="1">
    <location>
        <begin position="55"/>
        <end position="71"/>
    </location>
</feature>
<name>K0IYK9_AMPXN</name>
<keyword evidence="3" id="KW-1185">Reference proteome</keyword>
<dbReference type="KEGG" id="axl:AXY_14730"/>
<dbReference type="AlphaFoldDB" id="K0IYK9"/>
<dbReference type="RefSeq" id="WP_015010204.1">
    <property type="nucleotide sequence ID" value="NC_018704.1"/>
</dbReference>
<dbReference type="STRING" id="698758.AXY_14730"/>
<sequence>MSWKAVELQVALPRTQDVGRIQEQIQQRGQFMQEVIAQNQLQSEELKRRSVTNLEEGHKLKNNKDKSEHENQPNQKVNSANQQPEPEQSKKVPHPYLGTRIDING</sequence>
<evidence type="ECO:0000313" key="2">
    <source>
        <dbReference type="EMBL" id="BAM47605.1"/>
    </source>
</evidence>
<dbReference type="eggNOG" id="ENOG5033IFA">
    <property type="taxonomic scope" value="Bacteria"/>
</dbReference>